<dbReference type="EMBL" id="UOFI01000145">
    <property type="protein sequence ID" value="VAW69115.1"/>
    <property type="molecule type" value="Genomic_DNA"/>
</dbReference>
<dbReference type="AlphaFoldDB" id="A0A3B0XKW6"/>
<evidence type="ECO:0000313" key="1">
    <source>
        <dbReference type="EMBL" id="VAW69115.1"/>
    </source>
</evidence>
<sequence length="359" mass="41596">MSVYEAVNKIKGLNIRRAINIKNRLMMLDEKAADFAINVPLVESYKNRKNDSVNIDHSDGYELNDNVFQAFPCLNIERFRWFVELPAEMRGSDSHSYFSINIDVLRMNDGFEDVFRSDVFEGANKRDMYNNWGAGGYKFDYESAINWRYQSINNTQWLCYQTEHEGCSVKNKSGELFFNETFTAPVTKNHILKINFNLSLYCDSRARESILKYIVSVQKFIMKSVFLELSDEQSKKYSISRDSNLDIKPSLSHEKTVWIERPLPYIGDIADELGVQEALIEPDMSAELNMFSTDYSGYYDYLDDSLIYSPFNHDESNAGLEIPVAKDADNPVIKEAFRKQKKLAEQMRKTLSSHLVFSK</sequence>
<reference evidence="1" key="1">
    <citation type="submission" date="2018-06" db="EMBL/GenBank/DDBJ databases">
        <authorList>
            <person name="Zhirakovskaya E."/>
        </authorList>
    </citation>
    <scope>NUCLEOTIDE SEQUENCE</scope>
</reference>
<accession>A0A3B0XKW6</accession>
<proteinExistence type="predicted"/>
<protein>
    <submittedName>
        <fullName evidence="1">Uncharacterized protein</fullName>
    </submittedName>
</protein>
<gene>
    <name evidence="1" type="ORF">MNBD_GAMMA09-3356</name>
</gene>
<organism evidence="1">
    <name type="scientific">hydrothermal vent metagenome</name>
    <dbReference type="NCBI Taxonomy" id="652676"/>
    <lineage>
        <taxon>unclassified sequences</taxon>
        <taxon>metagenomes</taxon>
        <taxon>ecological metagenomes</taxon>
    </lineage>
</organism>
<name>A0A3B0XKW6_9ZZZZ</name>